<name>A0AAJ0CJV7_9HYPO</name>
<dbReference type="Pfam" id="PF01636">
    <property type="entry name" value="APH"/>
    <property type="match status" value="1"/>
</dbReference>
<evidence type="ECO:0000259" key="1">
    <source>
        <dbReference type="Pfam" id="PF01636"/>
    </source>
</evidence>
<dbReference type="AlphaFoldDB" id="A0AAJ0CJV7"/>
<evidence type="ECO:0000313" key="2">
    <source>
        <dbReference type="EMBL" id="KAK2592984.1"/>
    </source>
</evidence>
<proteinExistence type="predicted"/>
<dbReference type="Gene3D" id="3.90.1200.10">
    <property type="match status" value="1"/>
</dbReference>
<feature type="domain" description="Aminoglycoside phosphotransferase" evidence="1">
    <location>
        <begin position="81"/>
        <end position="272"/>
    </location>
</feature>
<dbReference type="EMBL" id="JASWJB010000234">
    <property type="protein sequence ID" value="KAK2592984.1"/>
    <property type="molecule type" value="Genomic_DNA"/>
</dbReference>
<protein>
    <recommendedName>
        <fullName evidence="1">Aminoglycoside phosphotransferase domain-containing protein</fullName>
    </recommendedName>
</protein>
<gene>
    <name evidence="2" type="ORF">QQS21_009312</name>
</gene>
<dbReference type="Proteomes" id="UP001251528">
    <property type="component" value="Unassembled WGS sequence"/>
</dbReference>
<dbReference type="PANTHER" id="PTHR21310:SF54">
    <property type="entry name" value="AMINOGLYCOSIDE PHOSPHOTRANSFERASE DOMAIN-CONTAINING PROTEIN"/>
    <property type="match status" value="1"/>
</dbReference>
<evidence type="ECO:0000313" key="3">
    <source>
        <dbReference type="Proteomes" id="UP001251528"/>
    </source>
</evidence>
<accession>A0AAJ0CJV7</accession>
<reference evidence="2" key="1">
    <citation type="submission" date="2023-06" db="EMBL/GenBank/DDBJ databases">
        <title>Conoideocrella luteorostrata (Hypocreales: Clavicipitaceae), a potential biocontrol fungus for elongate hemlock scale in United States Christmas tree production areas.</title>
        <authorList>
            <person name="Barrett H."/>
            <person name="Lovett B."/>
            <person name="Macias A.M."/>
            <person name="Stajich J.E."/>
            <person name="Kasson M.T."/>
        </authorList>
    </citation>
    <scope>NUCLEOTIDE SEQUENCE</scope>
    <source>
        <strain evidence="2">ARSEF 14590</strain>
    </source>
</reference>
<keyword evidence="3" id="KW-1185">Reference proteome</keyword>
<dbReference type="InterPro" id="IPR011009">
    <property type="entry name" value="Kinase-like_dom_sf"/>
</dbReference>
<dbReference type="InterPro" id="IPR002575">
    <property type="entry name" value="Aminoglycoside_PTrfase"/>
</dbReference>
<dbReference type="PANTHER" id="PTHR21310">
    <property type="entry name" value="AMINOGLYCOSIDE PHOSPHOTRANSFERASE-RELATED-RELATED"/>
    <property type="match status" value="1"/>
</dbReference>
<dbReference type="SUPFAM" id="SSF56112">
    <property type="entry name" value="Protein kinase-like (PK-like)"/>
    <property type="match status" value="1"/>
</dbReference>
<dbReference type="InterPro" id="IPR051678">
    <property type="entry name" value="AGP_Transferase"/>
</dbReference>
<sequence length="300" mass="33964">MIKSQAQSLSADLDRPAASWNSSSFFREKRADAFPSPDEIRALNRELGDIRAEDFYRPPPVRIPALGLLVKYGADVTVHEAKTQLIIREKLLGHVPIPEVFGWAMDGGQGFIYMQLVQGETLEDRWHVLDEADRRSVCGQLRTMVATWSSLPQDDQDDHGSYIGSLCRQPLNDILLQHRPALVGPFAGPDAVEQFQNACGIDVTQRSTIVFTHADLVAPNILLSTGPDPKVIAIIDWAQAGWYPSYWEFCKARRVDLDAQYFSGDIQDEWRAKYLPLVLDEVDNEMYYHPWLYFVLSKGI</sequence>
<organism evidence="2 3">
    <name type="scientific">Conoideocrella luteorostrata</name>
    <dbReference type="NCBI Taxonomy" id="1105319"/>
    <lineage>
        <taxon>Eukaryota</taxon>
        <taxon>Fungi</taxon>
        <taxon>Dikarya</taxon>
        <taxon>Ascomycota</taxon>
        <taxon>Pezizomycotina</taxon>
        <taxon>Sordariomycetes</taxon>
        <taxon>Hypocreomycetidae</taxon>
        <taxon>Hypocreales</taxon>
        <taxon>Clavicipitaceae</taxon>
        <taxon>Conoideocrella</taxon>
    </lineage>
</organism>
<comment type="caution">
    <text evidence="2">The sequence shown here is derived from an EMBL/GenBank/DDBJ whole genome shotgun (WGS) entry which is preliminary data.</text>
</comment>
<dbReference type="CDD" id="cd05120">
    <property type="entry name" value="APH_ChoK_like"/>
    <property type="match status" value="1"/>
</dbReference>